<keyword evidence="3" id="KW-1185">Reference proteome</keyword>
<organism evidence="2 3">
    <name type="scientific">Athelia psychrophila</name>
    <dbReference type="NCBI Taxonomy" id="1759441"/>
    <lineage>
        <taxon>Eukaryota</taxon>
        <taxon>Fungi</taxon>
        <taxon>Dikarya</taxon>
        <taxon>Basidiomycota</taxon>
        <taxon>Agaricomycotina</taxon>
        <taxon>Agaricomycetes</taxon>
        <taxon>Agaricomycetidae</taxon>
        <taxon>Atheliales</taxon>
        <taxon>Atheliaceae</taxon>
        <taxon>Athelia</taxon>
    </lineage>
</organism>
<accession>A0A166S9R6</accession>
<feature type="signal peptide" evidence="1">
    <location>
        <begin position="1"/>
        <end position="23"/>
    </location>
</feature>
<sequence>MRATTLPLGILWTLFESLPPLAATSAKEVFLTINATFCNGSDDGNEVLDELLRALNYCTLPTKQRTRMLSLDSNTQDKLESVEVSVSLSMESLDVERNHKAIQLLGMLCLLPDGLLRWQDRLQTLEVIETTFETATSDLFSLRLGAAQCSSRLGRNSCNAEELF</sequence>
<dbReference type="Proteomes" id="UP000076532">
    <property type="component" value="Unassembled WGS sequence"/>
</dbReference>
<keyword evidence="1" id="KW-0732">Signal</keyword>
<reference evidence="2 3" key="1">
    <citation type="journal article" date="2016" name="Mol. Biol. Evol.">
        <title>Comparative Genomics of Early-Diverging Mushroom-Forming Fungi Provides Insights into the Origins of Lignocellulose Decay Capabilities.</title>
        <authorList>
            <person name="Nagy L.G."/>
            <person name="Riley R."/>
            <person name="Tritt A."/>
            <person name="Adam C."/>
            <person name="Daum C."/>
            <person name="Floudas D."/>
            <person name="Sun H."/>
            <person name="Yadav J.S."/>
            <person name="Pangilinan J."/>
            <person name="Larsson K.H."/>
            <person name="Matsuura K."/>
            <person name="Barry K."/>
            <person name="Labutti K."/>
            <person name="Kuo R."/>
            <person name="Ohm R.A."/>
            <person name="Bhattacharya S.S."/>
            <person name="Shirouzu T."/>
            <person name="Yoshinaga Y."/>
            <person name="Martin F.M."/>
            <person name="Grigoriev I.V."/>
            <person name="Hibbett D.S."/>
        </authorList>
    </citation>
    <scope>NUCLEOTIDE SEQUENCE [LARGE SCALE GENOMIC DNA]</scope>
    <source>
        <strain evidence="2 3">CBS 109695</strain>
    </source>
</reference>
<protein>
    <submittedName>
        <fullName evidence="2">Uncharacterized protein</fullName>
    </submittedName>
</protein>
<name>A0A166S9R6_9AGAM</name>
<dbReference type="OrthoDB" id="1534087at2759"/>
<gene>
    <name evidence="2" type="ORF">FIBSPDRAFT_947188</name>
</gene>
<evidence type="ECO:0000256" key="1">
    <source>
        <dbReference type="SAM" id="SignalP"/>
    </source>
</evidence>
<evidence type="ECO:0000313" key="3">
    <source>
        <dbReference type="Proteomes" id="UP000076532"/>
    </source>
</evidence>
<dbReference type="AlphaFoldDB" id="A0A166S9R6"/>
<dbReference type="EMBL" id="KV417500">
    <property type="protein sequence ID" value="KZP29193.1"/>
    <property type="molecule type" value="Genomic_DNA"/>
</dbReference>
<proteinExistence type="predicted"/>
<evidence type="ECO:0000313" key="2">
    <source>
        <dbReference type="EMBL" id="KZP29193.1"/>
    </source>
</evidence>
<feature type="chain" id="PRO_5007879446" evidence="1">
    <location>
        <begin position="24"/>
        <end position="164"/>
    </location>
</feature>